<dbReference type="OrthoDB" id="4458751at2"/>
<dbReference type="EMBL" id="CP021354">
    <property type="protein sequence ID" value="AWK72522.1"/>
    <property type="molecule type" value="Genomic_DNA"/>
</dbReference>
<evidence type="ECO:0000313" key="3">
    <source>
        <dbReference type="Proteomes" id="UP000245711"/>
    </source>
</evidence>
<dbReference type="KEGG" id="roz:CBI38_14065"/>
<accession>A0A2S2BVA6</accession>
<keyword evidence="3" id="KW-1185">Reference proteome</keyword>
<evidence type="ECO:0000256" key="1">
    <source>
        <dbReference type="SAM" id="Phobius"/>
    </source>
</evidence>
<reference evidence="2 3" key="1">
    <citation type="submission" date="2017-05" db="EMBL/GenBank/DDBJ databases">
        <title>Isolation of Rhodococcus sp. S2-17 biodegrading of BP-3.</title>
        <authorList>
            <person name="Lee Y."/>
            <person name="Kim K.H."/>
            <person name="Chun B.H."/>
            <person name="Jung H.S."/>
            <person name="Jeon C.O."/>
        </authorList>
    </citation>
    <scope>NUCLEOTIDE SEQUENCE [LARGE SCALE GENOMIC DNA]</scope>
    <source>
        <strain evidence="2 3">S2-17</strain>
    </source>
</reference>
<dbReference type="AlphaFoldDB" id="A0A2S2BVA6"/>
<organism evidence="2 3">
    <name type="scientific">Rhodococcus oxybenzonivorans</name>
    <dbReference type="NCBI Taxonomy" id="1990687"/>
    <lineage>
        <taxon>Bacteria</taxon>
        <taxon>Bacillati</taxon>
        <taxon>Actinomycetota</taxon>
        <taxon>Actinomycetes</taxon>
        <taxon>Mycobacteriales</taxon>
        <taxon>Nocardiaceae</taxon>
        <taxon>Rhodococcus</taxon>
    </lineage>
</organism>
<sequence length="174" mass="17910">MFRLSWAIALGFTIGMLVGILIVTRDLSVSNDIFKDGVAQARTVDQTTDKALDGAAQLPPANDAIHRGMPQVVGVIDSLTRADITLGSLGEQLQALSTALQSADAPLQGIVAAGQSATEQANAAATPAASVAETLVDADTKARALGPLLDQTLALSQTIDSKLRISLLLPVIGN</sequence>
<name>A0A2S2BVA6_9NOCA</name>
<proteinExistence type="predicted"/>
<keyword evidence="1" id="KW-0472">Membrane</keyword>
<dbReference type="Proteomes" id="UP000245711">
    <property type="component" value="Chromosome"/>
</dbReference>
<evidence type="ECO:0000313" key="2">
    <source>
        <dbReference type="EMBL" id="AWK72522.1"/>
    </source>
</evidence>
<keyword evidence="1" id="KW-1133">Transmembrane helix</keyword>
<keyword evidence="1" id="KW-0812">Transmembrane</keyword>
<feature type="transmembrane region" description="Helical" evidence="1">
    <location>
        <begin position="6"/>
        <end position="24"/>
    </location>
</feature>
<dbReference type="RefSeq" id="WP_109329698.1">
    <property type="nucleotide sequence ID" value="NZ_CP021354.1"/>
</dbReference>
<gene>
    <name evidence="2" type="ORF">CBI38_14065</name>
</gene>
<protein>
    <submittedName>
        <fullName evidence="2">Uncharacterized protein</fullName>
    </submittedName>
</protein>